<keyword evidence="3" id="KW-1185">Reference proteome</keyword>
<keyword evidence="1" id="KW-0175">Coiled coil</keyword>
<accession>W9QDM0</accession>
<gene>
    <name evidence="2" type="ORF">L484_022102</name>
</gene>
<reference evidence="3" key="1">
    <citation type="submission" date="2013-01" db="EMBL/GenBank/DDBJ databases">
        <title>Draft Genome Sequence of a Mulberry Tree, Morus notabilis C.K. Schneid.</title>
        <authorList>
            <person name="He N."/>
            <person name="Zhao S."/>
        </authorList>
    </citation>
    <scope>NUCLEOTIDE SEQUENCE</scope>
</reference>
<dbReference type="AlphaFoldDB" id="W9QDM0"/>
<evidence type="ECO:0000313" key="2">
    <source>
        <dbReference type="EMBL" id="EXB29431.1"/>
    </source>
</evidence>
<dbReference type="Proteomes" id="UP000030645">
    <property type="component" value="Unassembled WGS sequence"/>
</dbReference>
<dbReference type="EMBL" id="KE343439">
    <property type="protein sequence ID" value="EXB29431.1"/>
    <property type="molecule type" value="Genomic_DNA"/>
</dbReference>
<sequence>MVCWLSIKNKSNLQDKIAINHSMATLLLFLVSTSAVEVRRWSFEKREWVRKNERETQEEEEEEEERELDEYDGVFGVWFLVYGF</sequence>
<protein>
    <submittedName>
        <fullName evidence="2">Uncharacterized protein</fullName>
    </submittedName>
</protein>
<name>W9QDM0_9ROSA</name>
<proteinExistence type="predicted"/>
<evidence type="ECO:0000313" key="3">
    <source>
        <dbReference type="Proteomes" id="UP000030645"/>
    </source>
</evidence>
<feature type="coiled-coil region" evidence="1">
    <location>
        <begin position="45"/>
        <end position="74"/>
    </location>
</feature>
<organism evidence="2 3">
    <name type="scientific">Morus notabilis</name>
    <dbReference type="NCBI Taxonomy" id="981085"/>
    <lineage>
        <taxon>Eukaryota</taxon>
        <taxon>Viridiplantae</taxon>
        <taxon>Streptophyta</taxon>
        <taxon>Embryophyta</taxon>
        <taxon>Tracheophyta</taxon>
        <taxon>Spermatophyta</taxon>
        <taxon>Magnoliopsida</taxon>
        <taxon>eudicotyledons</taxon>
        <taxon>Gunneridae</taxon>
        <taxon>Pentapetalae</taxon>
        <taxon>rosids</taxon>
        <taxon>fabids</taxon>
        <taxon>Rosales</taxon>
        <taxon>Moraceae</taxon>
        <taxon>Moreae</taxon>
        <taxon>Morus</taxon>
    </lineage>
</organism>
<evidence type="ECO:0000256" key="1">
    <source>
        <dbReference type="SAM" id="Coils"/>
    </source>
</evidence>